<dbReference type="SUPFAM" id="SSF53187">
    <property type="entry name" value="Zn-dependent exopeptidases"/>
    <property type="match status" value="1"/>
</dbReference>
<dbReference type="Pfam" id="PF07833">
    <property type="entry name" value="Cu_amine_oxidN1"/>
    <property type="match status" value="1"/>
</dbReference>
<dbReference type="PANTHER" id="PTHR30404">
    <property type="entry name" value="N-ACETYLMURAMOYL-L-ALANINE AMIDASE"/>
    <property type="match status" value="1"/>
</dbReference>
<dbReference type="Proteomes" id="UP000187465">
    <property type="component" value="Unassembled WGS sequence"/>
</dbReference>
<dbReference type="RefSeq" id="WP_076101550.1">
    <property type="nucleotide sequence ID" value="NZ_JARLKA010000049.1"/>
</dbReference>
<feature type="chain" id="PRO_5010232604" description="MurNAc-LAA domain-containing protein" evidence="3">
    <location>
        <begin position="25"/>
        <end position="500"/>
    </location>
</feature>
<dbReference type="PANTHER" id="PTHR30404:SF0">
    <property type="entry name" value="N-ACETYLMURAMOYL-L-ALANINE AMIDASE AMIC"/>
    <property type="match status" value="1"/>
</dbReference>
<dbReference type="InterPro" id="IPR050695">
    <property type="entry name" value="N-acetylmuramoyl_amidase_3"/>
</dbReference>
<dbReference type="GO" id="GO:0008745">
    <property type="term" value="F:N-acetylmuramoyl-L-alanine amidase activity"/>
    <property type="evidence" value="ECO:0007669"/>
    <property type="project" value="InterPro"/>
</dbReference>
<dbReference type="AlphaFoldDB" id="A0A1R0WY14"/>
<dbReference type="InterPro" id="IPR002508">
    <property type="entry name" value="MurNAc-LAA_cat"/>
</dbReference>
<reference evidence="5 6" key="1">
    <citation type="submission" date="2016-10" db="EMBL/GenBank/DDBJ databases">
        <title>Paenibacillus species isolates.</title>
        <authorList>
            <person name="Beno S.M."/>
        </authorList>
    </citation>
    <scope>NUCLEOTIDE SEQUENCE [LARGE SCALE GENOMIC DNA]</scope>
    <source>
        <strain evidence="5 6">FSL H7-0604</strain>
    </source>
</reference>
<dbReference type="Gene3D" id="3.40.630.40">
    <property type="entry name" value="Zn-dependent exopeptidases"/>
    <property type="match status" value="1"/>
</dbReference>
<feature type="signal peptide" evidence="3">
    <location>
        <begin position="1"/>
        <end position="24"/>
    </location>
</feature>
<evidence type="ECO:0000313" key="5">
    <source>
        <dbReference type="EMBL" id="OMD23685.1"/>
    </source>
</evidence>
<dbReference type="Pfam" id="PF01520">
    <property type="entry name" value="Amidase_3"/>
    <property type="match status" value="1"/>
</dbReference>
<sequence length="500" mass="53491">MKKFGFLALLLLLLVLVHPGTGYAGSTETHINLDGNDLKISKEAQVQIVNGSVMVPLRVVAEQLGYTVKWDNVAKTAIIEQKGTTLKLIVDNTMAEASGKQVKLDNPPFLSGSTTLVPLRFVGEQTGTTVGWDNVTKTVYLTSPVPEVGGSDPEVTVPEPTPTAPSENGSTGNTATEGNSSVAAVTNLSFINNQLVIAVNGSIKPTVFTMTDKDRIVVDLPNTGFGTDFHQNLSVGKNQSGQLTVTDYPNVSAVRYSLFSSSPSTIRIVIDLNSANSYSLINANDGLIIVDLNGTSVTLPETTLPEVPVITPPPSTGNTDKKIIVIDAGHGGKDPGSSSVNKLKEKDFTLPTALKIAELLKKEPNIEVILTRSGDTYPTLQDRSNLANNVKADLFISVHANSIPAGSKSNPSGTETYYTRNDSLLFAQTVHKYLAVATGLQDRGVRQANYHVTRETKMPAILLECGYLSNTKDEALLFTPDIQNKIAEAVVLGIKEYLGR</sequence>
<dbReference type="SUPFAM" id="SSF55383">
    <property type="entry name" value="Copper amine oxidase, domain N"/>
    <property type="match status" value="1"/>
</dbReference>
<dbReference type="Gene3D" id="2.60.40.3500">
    <property type="match status" value="1"/>
</dbReference>
<proteinExistence type="predicted"/>
<keyword evidence="3" id="KW-0732">Signal</keyword>
<dbReference type="CDD" id="cd02696">
    <property type="entry name" value="MurNAc-LAA"/>
    <property type="match status" value="1"/>
</dbReference>
<keyword evidence="1" id="KW-0378">Hydrolase</keyword>
<evidence type="ECO:0000256" key="1">
    <source>
        <dbReference type="ARBA" id="ARBA00022801"/>
    </source>
</evidence>
<dbReference type="InterPro" id="IPR012854">
    <property type="entry name" value="Cu_amine_oxidase-like_N"/>
</dbReference>
<dbReference type="GO" id="GO:0030288">
    <property type="term" value="C:outer membrane-bounded periplasmic space"/>
    <property type="evidence" value="ECO:0007669"/>
    <property type="project" value="TreeGrafter"/>
</dbReference>
<evidence type="ECO:0000256" key="2">
    <source>
        <dbReference type="SAM" id="MobiDB-lite"/>
    </source>
</evidence>
<protein>
    <recommendedName>
        <fullName evidence="4">MurNAc-LAA domain-containing protein</fullName>
    </recommendedName>
</protein>
<name>A0A1R0WY14_9BACL</name>
<evidence type="ECO:0000313" key="6">
    <source>
        <dbReference type="Proteomes" id="UP000187465"/>
    </source>
</evidence>
<dbReference type="InterPro" id="IPR036582">
    <property type="entry name" value="Mao_N_sf"/>
</dbReference>
<dbReference type="EMBL" id="MKQP01000056">
    <property type="protein sequence ID" value="OMD23685.1"/>
    <property type="molecule type" value="Genomic_DNA"/>
</dbReference>
<feature type="domain" description="MurNAc-LAA" evidence="4">
    <location>
        <begin position="384"/>
        <end position="495"/>
    </location>
</feature>
<gene>
    <name evidence="5" type="ORF">BJP51_05295</name>
</gene>
<dbReference type="Pfam" id="PF11741">
    <property type="entry name" value="AMIN"/>
    <property type="match status" value="1"/>
</dbReference>
<dbReference type="InterPro" id="IPR021731">
    <property type="entry name" value="AMIN_dom"/>
</dbReference>
<feature type="region of interest" description="Disordered" evidence="2">
    <location>
        <begin position="144"/>
        <end position="178"/>
    </location>
</feature>
<dbReference type="SMART" id="SM00646">
    <property type="entry name" value="Ami_3"/>
    <property type="match status" value="1"/>
</dbReference>
<feature type="compositionally biased region" description="Polar residues" evidence="2">
    <location>
        <begin position="164"/>
        <end position="178"/>
    </location>
</feature>
<dbReference type="Gene3D" id="3.30.457.10">
    <property type="entry name" value="Copper amine oxidase-like, N-terminal domain"/>
    <property type="match status" value="1"/>
</dbReference>
<evidence type="ECO:0000259" key="4">
    <source>
        <dbReference type="SMART" id="SM00646"/>
    </source>
</evidence>
<organism evidence="5 6">
    <name type="scientific">Paenibacillus odorifer</name>
    <dbReference type="NCBI Taxonomy" id="189426"/>
    <lineage>
        <taxon>Bacteria</taxon>
        <taxon>Bacillati</taxon>
        <taxon>Bacillota</taxon>
        <taxon>Bacilli</taxon>
        <taxon>Bacillales</taxon>
        <taxon>Paenibacillaceae</taxon>
        <taxon>Paenibacillus</taxon>
    </lineage>
</organism>
<dbReference type="GO" id="GO:0009253">
    <property type="term" value="P:peptidoglycan catabolic process"/>
    <property type="evidence" value="ECO:0007669"/>
    <property type="project" value="InterPro"/>
</dbReference>
<comment type="caution">
    <text evidence="5">The sequence shown here is derived from an EMBL/GenBank/DDBJ whole genome shotgun (WGS) entry which is preliminary data.</text>
</comment>
<evidence type="ECO:0000256" key="3">
    <source>
        <dbReference type="SAM" id="SignalP"/>
    </source>
</evidence>
<accession>A0A1R0WY14</accession>